<feature type="region of interest" description="Disordered" evidence="1">
    <location>
        <begin position="639"/>
        <end position="699"/>
    </location>
</feature>
<feature type="compositionally biased region" description="Basic residues" evidence="1">
    <location>
        <begin position="305"/>
        <end position="321"/>
    </location>
</feature>
<dbReference type="EMBL" id="JAVHNQ010000002">
    <property type="protein sequence ID" value="KAK6354619.1"/>
    <property type="molecule type" value="Genomic_DNA"/>
</dbReference>
<gene>
    <name evidence="2" type="ORF">TWF696_003760</name>
</gene>
<name>A0AAV9V5A5_9PEZI</name>
<reference evidence="2 3" key="1">
    <citation type="submission" date="2019-10" db="EMBL/GenBank/DDBJ databases">
        <authorList>
            <person name="Palmer J.M."/>
        </authorList>
    </citation>
    <scope>NUCLEOTIDE SEQUENCE [LARGE SCALE GENOMIC DNA]</scope>
    <source>
        <strain evidence="2 3">TWF696</strain>
    </source>
</reference>
<dbReference type="AlphaFoldDB" id="A0AAV9V5A5"/>
<accession>A0AAV9V5A5</accession>
<feature type="region of interest" description="Disordered" evidence="1">
    <location>
        <begin position="265"/>
        <end position="347"/>
    </location>
</feature>
<dbReference type="Proteomes" id="UP001375240">
    <property type="component" value="Unassembled WGS sequence"/>
</dbReference>
<proteinExistence type="predicted"/>
<evidence type="ECO:0000313" key="3">
    <source>
        <dbReference type="Proteomes" id="UP001375240"/>
    </source>
</evidence>
<sequence>MDPSNNYGYGSRLSSWHLAPNWPGPEWFSILLSFRIERGSNYHAVAVENPGYRGKALGNPYSFGIDAEGGGIILQYRFKNRDMGSPREEKTSEIVWRCWFEETIRAILNANAKLPDERSKVAWAANHGADSLKYIISETVVNRETQEIADEAFNKLGYGRHVASVWIASFDPETGDERQQVGYLLRVHASDPDPVAQEVFNAILGSRNMKGPARMLLDHSKALKGKQVMEISVFWPTRDEAQFDLEKPSIGFKLDWPPSDYFVPRLRTRKSRGRKKKGSTHSGTRRDIDRARDVSSLRNGTSHIPYKRSHLIRRYPQKSRRERILAPRGSSSKVSGKGPLTDDQRRDAARIQRVASKISMRGYSPRDWDVIWAKGNEIRDMKPRSGQDVSEAGSTIIINENNNYLIKRNTKDPITQFDHSPWHNYLDVDDAQCIEVTNVKVGFGIPELEEYDLSAANLDSPYSFAISKKQGALAIDLAFKSLDAGKPREEKFSEIMYRVWHDYGAKTSSLEYVIIADLINLEFREYIKPAFAYMEAQNRLTRLTDKAYWNIALKELHVRWADHDRESYAIFNFLVACQVAAPISRMLSDHWHALGGKEIVEVRVSYLELADTYYIGFKLGHISEKEKMELEGKRKNELAKPVSLEELDPDLTEQPEWDESDEDWEVSDEGNDAEDNQNIDSDWDSWADDSSEYEEEDDE</sequence>
<feature type="compositionally biased region" description="Acidic residues" evidence="1">
    <location>
        <begin position="645"/>
        <end position="699"/>
    </location>
</feature>
<feature type="compositionally biased region" description="Basic and acidic residues" evidence="1">
    <location>
        <begin position="284"/>
        <end position="295"/>
    </location>
</feature>
<comment type="caution">
    <text evidence="2">The sequence shown here is derived from an EMBL/GenBank/DDBJ whole genome shotgun (WGS) entry which is preliminary data.</text>
</comment>
<protein>
    <submittedName>
        <fullName evidence="2">Uncharacterized protein</fullName>
    </submittedName>
</protein>
<keyword evidence="3" id="KW-1185">Reference proteome</keyword>
<feature type="compositionally biased region" description="Basic residues" evidence="1">
    <location>
        <begin position="266"/>
        <end position="279"/>
    </location>
</feature>
<evidence type="ECO:0000313" key="2">
    <source>
        <dbReference type="EMBL" id="KAK6354619.1"/>
    </source>
</evidence>
<organism evidence="2 3">
    <name type="scientific">Orbilia brochopaga</name>
    <dbReference type="NCBI Taxonomy" id="3140254"/>
    <lineage>
        <taxon>Eukaryota</taxon>
        <taxon>Fungi</taxon>
        <taxon>Dikarya</taxon>
        <taxon>Ascomycota</taxon>
        <taxon>Pezizomycotina</taxon>
        <taxon>Orbiliomycetes</taxon>
        <taxon>Orbiliales</taxon>
        <taxon>Orbiliaceae</taxon>
        <taxon>Orbilia</taxon>
    </lineage>
</organism>
<evidence type="ECO:0000256" key="1">
    <source>
        <dbReference type="SAM" id="MobiDB-lite"/>
    </source>
</evidence>